<dbReference type="EMBL" id="JAHRIN010066020">
    <property type="protein sequence ID" value="MEQ2214052.1"/>
    <property type="molecule type" value="Genomic_DNA"/>
</dbReference>
<keyword evidence="2" id="KW-1185">Reference proteome</keyword>
<organism evidence="1 2">
    <name type="scientific">Xenoophorus captivus</name>
    <dbReference type="NCBI Taxonomy" id="1517983"/>
    <lineage>
        <taxon>Eukaryota</taxon>
        <taxon>Metazoa</taxon>
        <taxon>Chordata</taxon>
        <taxon>Craniata</taxon>
        <taxon>Vertebrata</taxon>
        <taxon>Euteleostomi</taxon>
        <taxon>Actinopterygii</taxon>
        <taxon>Neopterygii</taxon>
        <taxon>Teleostei</taxon>
        <taxon>Neoteleostei</taxon>
        <taxon>Acanthomorphata</taxon>
        <taxon>Ovalentaria</taxon>
        <taxon>Atherinomorphae</taxon>
        <taxon>Cyprinodontiformes</taxon>
        <taxon>Goodeidae</taxon>
        <taxon>Xenoophorus</taxon>
    </lineage>
</organism>
<sequence>MVKREERPNASTTTPTAAVPDAVYPSQVAPPNFPTTRPVLNVYPTAWNSRPFGARGRQQRGSRGHTGDDMLHLEYLGDAGHVMNLDIVLNNVSKGSIHTWGDRMAGPGQVLPEVQLTRQILPTRGAQRALQGRI</sequence>
<feature type="non-terminal residue" evidence="1">
    <location>
        <position position="134"/>
    </location>
</feature>
<evidence type="ECO:0000313" key="1">
    <source>
        <dbReference type="EMBL" id="MEQ2214052.1"/>
    </source>
</evidence>
<reference evidence="1 2" key="1">
    <citation type="submission" date="2021-06" db="EMBL/GenBank/DDBJ databases">
        <authorList>
            <person name="Palmer J.M."/>
        </authorList>
    </citation>
    <scope>NUCLEOTIDE SEQUENCE [LARGE SCALE GENOMIC DNA]</scope>
    <source>
        <strain evidence="1 2">XC_2019</strain>
        <tissue evidence="1">Muscle</tissue>
    </source>
</reference>
<name>A0ABV0S0I5_9TELE</name>
<dbReference type="Proteomes" id="UP001434883">
    <property type="component" value="Unassembled WGS sequence"/>
</dbReference>
<comment type="caution">
    <text evidence="1">The sequence shown here is derived from an EMBL/GenBank/DDBJ whole genome shotgun (WGS) entry which is preliminary data.</text>
</comment>
<proteinExistence type="predicted"/>
<accession>A0ABV0S0I5</accession>
<gene>
    <name evidence="1" type="ORF">XENOCAPTIV_027552</name>
</gene>
<evidence type="ECO:0000313" key="2">
    <source>
        <dbReference type="Proteomes" id="UP001434883"/>
    </source>
</evidence>
<protein>
    <submittedName>
        <fullName evidence="1">Uncharacterized protein</fullName>
    </submittedName>
</protein>